<feature type="domain" description="PKD" evidence="3">
    <location>
        <begin position="521"/>
        <end position="601"/>
    </location>
</feature>
<evidence type="ECO:0000259" key="3">
    <source>
        <dbReference type="PROSITE" id="PS50093"/>
    </source>
</evidence>
<dbReference type="Proteomes" id="UP001524383">
    <property type="component" value="Unassembled WGS sequence"/>
</dbReference>
<dbReference type="AlphaFoldDB" id="A0ABD4TIH3"/>
<keyword evidence="2" id="KW-0472">Membrane</keyword>
<dbReference type="EMBL" id="VOTZ01000002">
    <property type="protein sequence ID" value="MCQ1537558.1"/>
    <property type="molecule type" value="Genomic_DNA"/>
</dbReference>
<feature type="transmembrane region" description="Helical" evidence="2">
    <location>
        <begin position="997"/>
        <end position="1014"/>
    </location>
</feature>
<feature type="region of interest" description="Disordered" evidence="1">
    <location>
        <begin position="796"/>
        <end position="834"/>
    </location>
</feature>
<organism evidence="4 5">
    <name type="scientific">Methanocalculus taiwanensis</name>
    <dbReference type="NCBI Taxonomy" id="106207"/>
    <lineage>
        <taxon>Archaea</taxon>
        <taxon>Methanobacteriati</taxon>
        <taxon>Methanobacteriota</taxon>
        <taxon>Stenosarchaea group</taxon>
        <taxon>Methanomicrobia</taxon>
        <taxon>Methanomicrobiales</taxon>
        <taxon>Methanocalculaceae</taxon>
        <taxon>Methanocalculus</taxon>
    </lineage>
</organism>
<dbReference type="SUPFAM" id="SSF110296">
    <property type="entry name" value="Oligoxyloglucan reducing end-specific cellobiohydrolase"/>
    <property type="match status" value="1"/>
</dbReference>
<feature type="domain" description="PKD" evidence="3">
    <location>
        <begin position="613"/>
        <end position="686"/>
    </location>
</feature>
<dbReference type="Gene3D" id="2.120.10.80">
    <property type="entry name" value="Kelch-type beta propeller"/>
    <property type="match status" value="2"/>
</dbReference>
<feature type="transmembrane region" description="Helical" evidence="2">
    <location>
        <begin position="1097"/>
        <end position="1116"/>
    </location>
</feature>
<keyword evidence="5" id="KW-1185">Reference proteome</keyword>
<protein>
    <submittedName>
        <fullName evidence="4">PKD domain-containing protein</fullName>
    </submittedName>
</protein>
<dbReference type="CDD" id="cd00146">
    <property type="entry name" value="PKD"/>
    <property type="match status" value="2"/>
</dbReference>
<evidence type="ECO:0000256" key="1">
    <source>
        <dbReference type="SAM" id="MobiDB-lite"/>
    </source>
</evidence>
<sequence>MVGVRAYTACRPMRILLILFLIVFFMYPVSALAPLADFTGTPTTGATPLTVTFTDLSANTPTGWAWFFGDEDYSGAWTNVNNSAGWSARNGHTVTVLPDGSLVIMGGEDDLGYTNDVWISNDNGATWTQQTAAAGWTARYVHSSVVMPNGSILLMGGDDGSLKNDVWMSNDKGVTWTQQTAASGWTARSGHSSVILTDNSIVILGGYDGGTLHDVWRSTDNGVTWIQQTAGAEWTERLGHSCVVLKDDSIVILGGYDGLKRNDVWRSTDNGVTWIEQTAAAEWLGREYFSCIEMPDRSIVIMGGMDSQGNSLNDIWRSTDNGVTWIQVNAGADWMARHCHSGVAMPDGSIVIMGGFDSVRKNDVWRMQPAGSSLQNPSHIYNTTGTYSVALQAFNTVGYNCTRKTDYVTVTGLVAPIVTNATTNTAGTEIIVTFSKVMADPAGKNSQFAYQINGGGDQTFSAAVLDADTRKIVLTCNGTTIAYGNAITINYTAGDVTAGDGGILATFTGQAVMNMMPAQIPVASFTVNITEGNPPLAVQFNDTSTNNPTAWNWSFINVTGDNTPQYFSEKHNPEHVFGTGNFSIVLNASNSGGFNISTQTTFINVSKAPPSPPVANFTGTPTEGTAPLQVTFTDSSTAEPTSWLWHFGDGTTNTTRNPVHTYAASGLYTVNLTATNAGGSNTTEKVDYINVTPSLPTVSSATTNTAGSQITVTFSKAMADPAGKHGQFAYQINGGSDQTFSIAVPDADTKKFVLTCNGTAIAYGNVITINYTAGDVTAGDGGILATFTGQAVTNMMPAPAPPSNGGGSVPAPATPPVQPAAPETPVETPPEEPADVPQEILSEEKAEIPPEVPTEAPVIDMTESFSEDISSSINKLKSSLRSGGRDSSGAPLHIHIPVPADSIIPHDVAPVAAVATGVMASAGAASLAGFFSGGGGGAGSSFGSGWFSSFLKRLGNIVSEFIGEEALELYGERNTFEQPGSKKAGGRLIPGMTRNNLIVILSGAIIYAAAFMFADRIGLDPMLILIYLLIVGIALVAHELAHMMIARKYAIESAIRIYPAGTIASIVTGVFFGNVFGQPLHMKVMENESHTETEKGLTMLAGPGVNILLGTVFLFMIPVGGIWLMIGRLGFIANMIEGLFSMIPCRPMDGKSIKKWNAIIWAGLFIPWILLYFILYVI</sequence>
<dbReference type="Pfam" id="PF24681">
    <property type="entry name" value="Kelch_KLHDC2_KLHL20_DRC7"/>
    <property type="match status" value="1"/>
</dbReference>
<feature type="transmembrane region" description="Helical" evidence="2">
    <location>
        <begin position="1057"/>
        <end position="1076"/>
    </location>
</feature>
<dbReference type="CDD" id="cd15482">
    <property type="entry name" value="Sialidase_non-viral"/>
    <property type="match status" value="1"/>
</dbReference>
<dbReference type="PROSITE" id="PS50093">
    <property type="entry name" value="PKD"/>
    <property type="match status" value="3"/>
</dbReference>
<feature type="transmembrane region" description="Helical" evidence="2">
    <location>
        <begin position="1156"/>
        <end position="1177"/>
    </location>
</feature>
<dbReference type="SMART" id="SM00089">
    <property type="entry name" value="PKD"/>
    <property type="match status" value="3"/>
</dbReference>
<comment type="caution">
    <text evidence="4">The sequence shown here is derived from an EMBL/GenBank/DDBJ whole genome shotgun (WGS) entry which is preliminary data.</text>
</comment>
<name>A0ABD4TIH3_9EURY</name>
<dbReference type="InterPro" id="IPR015915">
    <property type="entry name" value="Kelch-typ_b-propeller"/>
</dbReference>
<dbReference type="InterPro" id="IPR035986">
    <property type="entry name" value="PKD_dom_sf"/>
</dbReference>
<dbReference type="SUPFAM" id="SSF49299">
    <property type="entry name" value="PKD domain"/>
    <property type="match status" value="4"/>
</dbReference>
<dbReference type="InterPro" id="IPR000601">
    <property type="entry name" value="PKD_dom"/>
</dbReference>
<feature type="domain" description="PKD" evidence="3">
    <location>
        <begin position="365"/>
        <end position="411"/>
    </location>
</feature>
<keyword evidence="2" id="KW-1133">Transmembrane helix</keyword>
<dbReference type="InterPro" id="IPR022409">
    <property type="entry name" value="PKD/Chitinase_dom"/>
</dbReference>
<dbReference type="PANTHER" id="PTHR46175">
    <property type="entry name" value="BACTERIOOPSIN TRANSCRIPTIONAL ACTIVATOR"/>
    <property type="match status" value="1"/>
</dbReference>
<keyword evidence="2" id="KW-0812">Transmembrane</keyword>
<gene>
    <name evidence="4" type="ORF">FTO68_00930</name>
</gene>
<dbReference type="Pfam" id="PF18911">
    <property type="entry name" value="PKD_4"/>
    <property type="match status" value="1"/>
</dbReference>
<evidence type="ECO:0000313" key="4">
    <source>
        <dbReference type="EMBL" id="MCQ1537558.1"/>
    </source>
</evidence>
<evidence type="ECO:0000313" key="5">
    <source>
        <dbReference type="Proteomes" id="UP001524383"/>
    </source>
</evidence>
<reference evidence="4 5" key="1">
    <citation type="submission" date="2019-08" db="EMBL/GenBank/DDBJ databases">
        <authorList>
            <person name="Chen S.-C."/>
            <person name="Lai M.-C."/>
            <person name="You Y.-T."/>
        </authorList>
    </citation>
    <scope>NUCLEOTIDE SEQUENCE [LARGE SCALE GENOMIC DNA]</scope>
    <source>
        <strain evidence="4 5">P2F9704a</strain>
    </source>
</reference>
<proteinExistence type="predicted"/>
<evidence type="ECO:0000256" key="2">
    <source>
        <dbReference type="SAM" id="Phobius"/>
    </source>
</evidence>
<dbReference type="FunFam" id="2.60.40.10:FF:000270">
    <property type="entry name" value="Cell surface protein"/>
    <property type="match status" value="1"/>
</dbReference>
<feature type="transmembrane region" description="Helical" evidence="2">
    <location>
        <begin position="1026"/>
        <end position="1045"/>
    </location>
</feature>
<accession>A0ABD4TIH3</accession>
<dbReference type="PANTHER" id="PTHR46175:SF4">
    <property type="entry name" value="BACTERIOOPSIN TRANSCRIPTIONAL ACTIVATOR"/>
    <property type="match status" value="1"/>
</dbReference>
<dbReference type="Gene3D" id="2.60.40.10">
    <property type="entry name" value="Immunoglobulins"/>
    <property type="match status" value="3"/>
</dbReference>
<dbReference type="InterPro" id="IPR013783">
    <property type="entry name" value="Ig-like_fold"/>
</dbReference>